<evidence type="ECO:0000256" key="1">
    <source>
        <dbReference type="ARBA" id="ARBA00023027"/>
    </source>
</evidence>
<dbReference type="InterPro" id="IPR051450">
    <property type="entry name" value="Gfo/Idh/MocA_Oxidoreductases"/>
</dbReference>
<keyword evidence="1" id="KW-0520">NAD</keyword>
<dbReference type="InterPro" id="IPR036291">
    <property type="entry name" value="NAD(P)-bd_dom_sf"/>
</dbReference>
<evidence type="ECO:0000259" key="2">
    <source>
        <dbReference type="Pfam" id="PF01408"/>
    </source>
</evidence>
<dbReference type="PANTHER" id="PTHR43377">
    <property type="entry name" value="BILIVERDIN REDUCTASE A"/>
    <property type="match status" value="1"/>
</dbReference>
<dbReference type="AlphaFoldDB" id="A0A1R4F5F7"/>
<dbReference type="GeneID" id="303172102"/>
<dbReference type="RefSeq" id="WP_086991002.1">
    <property type="nucleotide sequence ID" value="NZ_FUHU01000016.1"/>
</dbReference>
<dbReference type="GO" id="GO:0000166">
    <property type="term" value="F:nucleotide binding"/>
    <property type="evidence" value="ECO:0007669"/>
    <property type="project" value="InterPro"/>
</dbReference>
<dbReference type="GO" id="GO:0047061">
    <property type="term" value="F:glucose-fructose oxidoreductase activity"/>
    <property type="evidence" value="ECO:0007669"/>
    <property type="project" value="UniProtKB-EC"/>
</dbReference>
<dbReference type="InterPro" id="IPR055170">
    <property type="entry name" value="GFO_IDH_MocA-like_dom"/>
</dbReference>
<dbReference type="PANTHER" id="PTHR43377:SF1">
    <property type="entry name" value="BILIVERDIN REDUCTASE A"/>
    <property type="match status" value="1"/>
</dbReference>
<name>A0A1R4F5F7_9MICO</name>
<proteinExistence type="predicted"/>
<evidence type="ECO:0000313" key="5">
    <source>
        <dbReference type="Proteomes" id="UP000195787"/>
    </source>
</evidence>
<gene>
    <name evidence="4" type="ORF">CZ674_02650</name>
</gene>
<reference evidence="4 5" key="1">
    <citation type="submission" date="2017-02" db="EMBL/GenBank/DDBJ databases">
        <authorList>
            <person name="Peterson S.W."/>
        </authorList>
    </citation>
    <scope>NUCLEOTIDE SEQUENCE [LARGE SCALE GENOMIC DNA]</scope>
    <source>
        <strain evidence="4 5">LMG 22410</strain>
    </source>
</reference>
<dbReference type="EMBL" id="FUHU01000016">
    <property type="protein sequence ID" value="SJM51116.1"/>
    <property type="molecule type" value="Genomic_DNA"/>
</dbReference>
<dbReference type="Gene3D" id="3.40.50.720">
    <property type="entry name" value="NAD(P)-binding Rossmann-like Domain"/>
    <property type="match status" value="1"/>
</dbReference>
<dbReference type="SUPFAM" id="SSF55347">
    <property type="entry name" value="Glyceraldehyde-3-phosphate dehydrogenase-like, C-terminal domain"/>
    <property type="match status" value="1"/>
</dbReference>
<dbReference type="SUPFAM" id="SSF51735">
    <property type="entry name" value="NAD(P)-binding Rossmann-fold domains"/>
    <property type="match status" value="1"/>
</dbReference>
<dbReference type="OrthoDB" id="9792085at2"/>
<dbReference type="InterPro" id="IPR000683">
    <property type="entry name" value="Gfo/Idh/MocA-like_OxRdtase_N"/>
</dbReference>
<feature type="domain" description="Gfo/Idh/MocA-like oxidoreductase N-terminal" evidence="2">
    <location>
        <begin position="5"/>
        <end position="123"/>
    </location>
</feature>
<sequence>MTERLRWAIVGASWIAGDRVIPALKATGQEVVALVTSSGEHGAAYAAEHDIAEVFTTLDVIDADRIDAVYIGNLNEQHRPFAEKAAAKGWHVLVEKPMADSLEDAEAIVMACSAAGVTLAVNHHLVASGAVQKVRELIDGGAVGELRAVRVSHAKLLPEFLRTWRIGDDAGAGVIPDLTPHDASVVNALIGWRQLTRVNASGVRQSGWPGSSVDAMAATLVFDDSLLVTLHDAFTTPFAQTGVEVLGEHGAIWAQDLMDPDPIARIRLTTADGEVEVPYEARDVYEATVEAFVGAASGEGTAFVDGTDGLAAARIAFSVEQAVTE</sequence>
<dbReference type="Gene3D" id="3.30.360.10">
    <property type="entry name" value="Dihydrodipicolinate Reductase, domain 2"/>
    <property type="match status" value="1"/>
</dbReference>
<keyword evidence="5" id="KW-1185">Reference proteome</keyword>
<evidence type="ECO:0000313" key="4">
    <source>
        <dbReference type="EMBL" id="SJM51116.1"/>
    </source>
</evidence>
<protein>
    <submittedName>
        <fullName evidence="4">Glucose-fructose oxidoreductase</fullName>
        <ecNumber evidence="4">1.1.99.28</ecNumber>
    </submittedName>
</protein>
<dbReference type="Proteomes" id="UP000195787">
    <property type="component" value="Unassembled WGS sequence"/>
</dbReference>
<accession>A0A1R4F5F7</accession>
<dbReference type="Pfam" id="PF22725">
    <property type="entry name" value="GFO_IDH_MocA_C3"/>
    <property type="match status" value="1"/>
</dbReference>
<organism evidence="4 5">
    <name type="scientific">Agrococcus casei LMG 22410</name>
    <dbReference type="NCBI Taxonomy" id="1255656"/>
    <lineage>
        <taxon>Bacteria</taxon>
        <taxon>Bacillati</taxon>
        <taxon>Actinomycetota</taxon>
        <taxon>Actinomycetes</taxon>
        <taxon>Micrococcales</taxon>
        <taxon>Microbacteriaceae</taxon>
        <taxon>Agrococcus</taxon>
    </lineage>
</organism>
<keyword evidence="4" id="KW-0560">Oxidoreductase</keyword>
<dbReference type="EC" id="1.1.99.28" evidence="4"/>
<dbReference type="Pfam" id="PF01408">
    <property type="entry name" value="GFO_IDH_MocA"/>
    <property type="match status" value="1"/>
</dbReference>
<evidence type="ECO:0000259" key="3">
    <source>
        <dbReference type="Pfam" id="PF22725"/>
    </source>
</evidence>
<feature type="domain" description="GFO/IDH/MocA-like oxidoreductase" evidence="3">
    <location>
        <begin position="131"/>
        <end position="252"/>
    </location>
</feature>